<accession>A0ACB8TBN2</accession>
<proteinExistence type="predicted"/>
<dbReference type="Proteomes" id="UP000814140">
    <property type="component" value="Unassembled WGS sequence"/>
</dbReference>
<gene>
    <name evidence="1" type="ORF">BV25DRAFT_1821686</name>
</gene>
<reference evidence="1" key="1">
    <citation type="submission" date="2021-03" db="EMBL/GenBank/DDBJ databases">
        <authorList>
            <consortium name="DOE Joint Genome Institute"/>
            <person name="Ahrendt S."/>
            <person name="Looney B.P."/>
            <person name="Miyauchi S."/>
            <person name="Morin E."/>
            <person name="Drula E."/>
            <person name="Courty P.E."/>
            <person name="Chicoki N."/>
            <person name="Fauchery L."/>
            <person name="Kohler A."/>
            <person name="Kuo A."/>
            <person name="Labutti K."/>
            <person name="Pangilinan J."/>
            <person name="Lipzen A."/>
            <person name="Riley R."/>
            <person name="Andreopoulos W."/>
            <person name="He G."/>
            <person name="Johnson J."/>
            <person name="Barry K.W."/>
            <person name="Grigoriev I.V."/>
            <person name="Nagy L."/>
            <person name="Hibbett D."/>
            <person name="Henrissat B."/>
            <person name="Matheny P.B."/>
            <person name="Labbe J."/>
            <person name="Martin F."/>
        </authorList>
    </citation>
    <scope>NUCLEOTIDE SEQUENCE</scope>
    <source>
        <strain evidence="1">HHB10654</strain>
    </source>
</reference>
<evidence type="ECO:0000313" key="2">
    <source>
        <dbReference type="Proteomes" id="UP000814140"/>
    </source>
</evidence>
<protein>
    <submittedName>
        <fullName evidence="1">Uncharacterized protein</fullName>
    </submittedName>
</protein>
<comment type="caution">
    <text evidence="1">The sequence shown here is derived from an EMBL/GenBank/DDBJ whole genome shotgun (WGS) entry which is preliminary data.</text>
</comment>
<organism evidence="1 2">
    <name type="scientific">Artomyces pyxidatus</name>
    <dbReference type="NCBI Taxonomy" id="48021"/>
    <lineage>
        <taxon>Eukaryota</taxon>
        <taxon>Fungi</taxon>
        <taxon>Dikarya</taxon>
        <taxon>Basidiomycota</taxon>
        <taxon>Agaricomycotina</taxon>
        <taxon>Agaricomycetes</taxon>
        <taxon>Russulales</taxon>
        <taxon>Auriscalpiaceae</taxon>
        <taxon>Artomyces</taxon>
    </lineage>
</organism>
<name>A0ACB8TBN2_9AGAM</name>
<keyword evidence="2" id="KW-1185">Reference proteome</keyword>
<sequence>MAAGNLMPTTETVPVFGRPLGEIPSITAPSPSVRSIQGKLGRSRGGVKPSRPGSYSGLAI</sequence>
<evidence type="ECO:0000313" key="1">
    <source>
        <dbReference type="EMBL" id="KAI0065962.1"/>
    </source>
</evidence>
<dbReference type="EMBL" id="MU277194">
    <property type="protein sequence ID" value="KAI0065962.1"/>
    <property type="molecule type" value="Genomic_DNA"/>
</dbReference>
<reference evidence="1" key="2">
    <citation type="journal article" date="2022" name="New Phytol.">
        <title>Evolutionary transition to the ectomycorrhizal habit in the genomes of a hyperdiverse lineage of mushroom-forming fungi.</title>
        <authorList>
            <person name="Looney B."/>
            <person name="Miyauchi S."/>
            <person name="Morin E."/>
            <person name="Drula E."/>
            <person name="Courty P.E."/>
            <person name="Kohler A."/>
            <person name="Kuo A."/>
            <person name="LaButti K."/>
            <person name="Pangilinan J."/>
            <person name="Lipzen A."/>
            <person name="Riley R."/>
            <person name="Andreopoulos W."/>
            <person name="He G."/>
            <person name="Johnson J."/>
            <person name="Nolan M."/>
            <person name="Tritt A."/>
            <person name="Barry K.W."/>
            <person name="Grigoriev I.V."/>
            <person name="Nagy L.G."/>
            <person name="Hibbett D."/>
            <person name="Henrissat B."/>
            <person name="Matheny P.B."/>
            <person name="Labbe J."/>
            <person name="Martin F.M."/>
        </authorList>
    </citation>
    <scope>NUCLEOTIDE SEQUENCE</scope>
    <source>
        <strain evidence="1">HHB10654</strain>
    </source>
</reference>